<gene>
    <name evidence="1" type="ORF">Vadar_021230</name>
</gene>
<sequence length="91" mass="10096">MQSTNVVLESALANPNMDEFSICKVVPRIIFRSLSVVGATLLVAMLPFFRGMVALLGAFACVPLDFIMLGYHIGWNPFDTKEFLVVCLQEK</sequence>
<protein>
    <submittedName>
        <fullName evidence="1">Uncharacterized protein</fullName>
    </submittedName>
</protein>
<name>A0ACB7XJB7_9ERIC</name>
<dbReference type="EMBL" id="CM037160">
    <property type="protein sequence ID" value="KAH7840760.1"/>
    <property type="molecule type" value="Genomic_DNA"/>
</dbReference>
<dbReference type="Proteomes" id="UP000828048">
    <property type="component" value="Chromosome 10"/>
</dbReference>
<evidence type="ECO:0000313" key="1">
    <source>
        <dbReference type="EMBL" id="KAH7840760.1"/>
    </source>
</evidence>
<organism evidence="1 2">
    <name type="scientific">Vaccinium darrowii</name>
    <dbReference type="NCBI Taxonomy" id="229202"/>
    <lineage>
        <taxon>Eukaryota</taxon>
        <taxon>Viridiplantae</taxon>
        <taxon>Streptophyta</taxon>
        <taxon>Embryophyta</taxon>
        <taxon>Tracheophyta</taxon>
        <taxon>Spermatophyta</taxon>
        <taxon>Magnoliopsida</taxon>
        <taxon>eudicotyledons</taxon>
        <taxon>Gunneridae</taxon>
        <taxon>Pentapetalae</taxon>
        <taxon>asterids</taxon>
        <taxon>Ericales</taxon>
        <taxon>Ericaceae</taxon>
        <taxon>Vaccinioideae</taxon>
        <taxon>Vaccinieae</taxon>
        <taxon>Vaccinium</taxon>
    </lineage>
</organism>
<comment type="caution">
    <text evidence="1">The sequence shown here is derived from an EMBL/GenBank/DDBJ whole genome shotgun (WGS) entry which is preliminary data.</text>
</comment>
<proteinExistence type="predicted"/>
<reference evidence="1 2" key="1">
    <citation type="journal article" date="2021" name="Hortic Res">
        <title>High-quality reference genome and annotation aids understanding of berry development for evergreen blueberry (Vaccinium darrowii).</title>
        <authorList>
            <person name="Yu J."/>
            <person name="Hulse-Kemp A.M."/>
            <person name="Babiker E."/>
            <person name="Staton M."/>
        </authorList>
    </citation>
    <scope>NUCLEOTIDE SEQUENCE [LARGE SCALE GENOMIC DNA]</scope>
    <source>
        <strain evidence="2">cv. NJ 8807/NJ 8810</strain>
        <tissue evidence="1">Young leaf</tissue>
    </source>
</reference>
<evidence type="ECO:0000313" key="2">
    <source>
        <dbReference type="Proteomes" id="UP000828048"/>
    </source>
</evidence>
<accession>A0ACB7XJB7</accession>
<keyword evidence="2" id="KW-1185">Reference proteome</keyword>